<evidence type="ECO:0000256" key="7">
    <source>
        <dbReference type="ARBA" id="ARBA00022691"/>
    </source>
</evidence>
<dbReference type="SFLD" id="SFLDG01061">
    <property type="entry name" value="methylthiotransferase"/>
    <property type="match status" value="1"/>
</dbReference>
<sequence length="425" mass="48096">MKRFAIATLGCKVNLYESESYVEQLQQLGYQEVDFKEVADIYIINTCAVTNTASQKSRQKINQAKTRNANAFICVVGCYVQSDAQAQQLDVDLLVGSNNKDQLATVIDQTFTKQEKANIVETYDDLQTFETLHVQQFHEKTRAFLKIQDGCNQFCSYCIIPYARGKERSIELPQAIKQAKQLVASGHKEIVLTGIHTGRYGDGNTQNLVSLLKEMVKIDGLLRIRISSIEMNEITDEMLQLMASEDKIAKHLHIPIQSGSDTILQAMNRPYRIDAFKEKVKQIRKIMPTISISSDMIMGFPGESEKDVATTVETVRDVNFSFLHVFPFSKRDGTKAETLKNHLPKTIKKERCALLSKQSKQQYATYLDSFINQELAVLFEYEKDGYAYGHSSEYIQVKVKADKQLVNQMVVVKATGRDGDILVAK</sequence>
<dbReference type="NCBIfam" id="TIGR01579">
    <property type="entry name" value="MiaB-like-C"/>
    <property type="match status" value="1"/>
</dbReference>
<keyword evidence="8" id="KW-0819">tRNA processing</keyword>
<evidence type="ECO:0000259" key="16">
    <source>
        <dbReference type="PROSITE" id="PS51449"/>
    </source>
</evidence>
<keyword evidence="6 18" id="KW-0808">Transferase</keyword>
<keyword evidence="5" id="KW-0963">Cytoplasm</keyword>
<dbReference type="PANTHER" id="PTHR11918">
    <property type="entry name" value="RADICAL SAM PROTEINS"/>
    <property type="match status" value="1"/>
</dbReference>
<evidence type="ECO:0000313" key="18">
    <source>
        <dbReference type="EMBL" id="TDW14577.1"/>
    </source>
</evidence>
<dbReference type="InterPro" id="IPR038135">
    <property type="entry name" value="Methylthiotransferase_N_sf"/>
</dbReference>
<evidence type="ECO:0000256" key="15">
    <source>
        <dbReference type="ARBA" id="ARBA00069898"/>
    </source>
</evidence>
<comment type="caution">
    <text evidence="18">The sequence shown here is derived from an EMBL/GenBank/DDBJ whole genome shotgun (WGS) entry which is preliminary data.</text>
</comment>
<comment type="catalytic activity">
    <reaction evidence="13">
        <text>N(6)-L-threonylcarbamoyladenosine(37) in tRNA + (sulfur carrier)-SH + AH2 + 2 S-adenosyl-L-methionine = 2-methylsulfanyl-N(6)-L-threonylcarbamoyladenosine(37) in tRNA + (sulfur carrier)-H + 5'-deoxyadenosine + L-methionine + A + S-adenosyl-L-homocysteine + 2 H(+)</text>
        <dbReference type="Rhea" id="RHEA:37075"/>
        <dbReference type="Rhea" id="RHEA-COMP:10163"/>
        <dbReference type="Rhea" id="RHEA-COMP:11092"/>
        <dbReference type="Rhea" id="RHEA-COMP:14737"/>
        <dbReference type="Rhea" id="RHEA-COMP:14739"/>
        <dbReference type="ChEBI" id="CHEBI:13193"/>
        <dbReference type="ChEBI" id="CHEBI:15378"/>
        <dbReference type="ChEBI" id="CHEBI:17319"/>
        <dbReference type="ChEBI" id="CHEBI:17499"/>
        <dbReference type="ChEBI" id="CHEBI:29917"/>
        <dbReference type="ChEBI" id="CHEBI:57844"/>
        <dbReference type="ChEBI" id="CHEBI:57856"/>
        <dbReference type="ChEBI" id="CHEBI:59789"/>
        <dbReference type="ChEBI" id="CHEBI:64428"/>
        <dbReference type="ChEBI" id="CHEBI:74418"/>
        <dbReference type="ChEBI" id="CHEBI:74420"/>
        <dbReference type="EC" id="2.8.4.5"/>
    </reaction>
</comment>
<dbReference type="InterPro" id="IPR023404">
    <property type="entry name" value="rSAM_horseshoe"/>
</dbReference>
<evidence type="ECO:0000256" key="4">
    <source>
        <dbReference type="ARBA" id="ARBA00022485"/>
    </source>
</evidence>
<dbReference type="InterPro" id="IPR007197">
    <property type="entry name" value="rSAM"/>
</dbReference>
<keyword evidence="9" id="KW-0479">Metal-binding</keyword>
<dbReference type="CDD" id="cd01335">
    <property type="entry name" value="Radical_SAM"/>
    <property type="match status" value="1"/>
</dbReference>
<name>A0A4R7ZAS5_9FIRM</name>
<gene>
    <name evidence="18" type="ORF">EDD63_1384</name>
</gene>
<comment type="cofactor">
    <cofactor evidence="1">
        <name>[4Fe-4S] cluster</name>
        <dbReference type="ChEBI" id="CHEBI:49883"/>
    </cofactor>
</comment>
<organism evidence="18 19">
    <name type="scientific">Breznakia blatticola</name>
    <dbReference type="NCBI Taxonomy" id="1754012"/>
    <lineage>
        <taxon>Bacteria</taxon>
        <taxon>Bacillati</taxon>
        <taxon>Bacillota</taxon>
        <taxon>Erysipelotrichia</taxon>
        <taxon>Erysipelotrichales</taxon>
        <taxon>Erysipelotrichaceae</taxon>
        <taxon>Breznakia</taxon>
    </lineage>
</organism>
<dbReference type="Pfam" id="PF04055">
    <property type="entry name" value="Radical_SAM"/>
    <property type="match status" value="1"/>
</dbReference>
<dbReference type="RefSeq" id="WP_134170656.1">
    <property type="nucleotide sequence ID" value="NZ_SODD01000038.1"/>
</dbReference>
<dbReference type="Gene3D" id="3.40.50.12160">
    <property type="entry name" value="Methylthiotransferase, N-terminal domain"/>
    <property type="match status" value="1"/>
</dbReference>
<evidence type="ECO:0000256" key="8">
    <source>
        <dbReference type="ARBA" id="ARBA00022694"/>
    </source>
</evidence>
<dbReference type="Gene3D" id="3.80.30.20">
    <property type="entry name" value="tm_1862 like domain"/>
    <property type="match status" value="1"/>
</dbReference>
<dbReference type="PROSITE" id="PS51918">
    <property type="entry name" value="RADICAL_SAM"/>
    <property type="match status" value="1"/>
</dbReference>
<keyword evidence="7" id="KW-0949">S-adenosyl-L-methionine</keyword>
<evidence type="ECO:0000256" key="13">
    <source>
        <dbReference type="ARBA" id="ARBA00051661"/>
    </source>
</evidence>
<dbReference type="InterPro" id="IPR006467">
    <property type="entry name" value="MiaB-like_bact"/>
</dbReference>
<keyword evidence="19" id="KW-1185">Reference proteome</keyword>
<keyword evidence="11" id="KW-0411">Iron-sulfur</keyword>
<dbReference type="InterPro" id="IPR013848">
    <property type="entry name" value="Methylthiotransferase_N"/>
</dbReference>
<evidence type="ECO:0000259" key="17">
    <source>
        <dbReference type="PROSITE" id="PS51918"/>
    </source>
</evidence>
<dbReference type="FunFam" id="3.80.30.20:FF:000001">
    <property type="entry name" value="tRNA-2-methylthio-N(6)-dimethylallyladenosine synthase 2"/>
    <property type="match status" value="1"/>
</dbReference>
<comment type="function">
    <text evidence="2">Catalyzes the methylthiolation of N6-threonylcarbamoyladenosine (t(6)A), leading to the formation of 2-methylthio-N6-threonylcarbamoyladenosine (ms(2)t(6)A) at position 37 in tRNAs that read codons beginning with adenine.</text>
</comment>
<dbReference type="InterPro" id="IPR006638">
    <property type="entry name" value="Elp3/MiaA/NifB-like_rSAM"/>
</dbReference>
<keyword evidence="10" id="KW-0408">Iron</keyword>
<protein>
    <recommendedName>
        <fullName evidence="15">Threonylcarbamoyladenosine tRNA methylthiotransferase MtaB</fullName>
        <ecNumber evidence="3">2.8.4.5</ecNumber>
    </recommendedName>
    <alternativeName>
        <fullName evidence="12">tRNA-t(6)A37 methylthiotransferase</fullName>
    </alternativeName>
</protein>
<dbReference type="EMBL" id="SODD01000038">
    <property type="protein sequence ID" value="TDW14577.1"/>
    <property type="molecule type" value="Genomic_DNA"/>
</dbReference>
<evidence type="ECO:0000256" key="5">
    <source>
        <dbReference type="ARBA" id="ARBA00022490"/>
    </source>
</evidence>
<dbReference type="PANTHER" id="PTHR11918:SF45">
    <property type="entry name" value="THREONYLCARBAMOYLADENOSINE TRNA METHYLTHIOTRANSFERASE"/>
    <property type="match status" value="1"/>
</dbReference>
<evidence type="ECO:0000256" key="9">
    <source>
        <dbReference type="ARBA" id="ARBA00022723"/>
    </source>
</evidence>
<dbReference type="PROSITE" id="PS51449">
    <property type="entry name" value="MTTASE_N"/>
    <property type="match status" value="1"/>
</dbReference>
<feature type="domain" description="Radical SAM core" evidence="17">
    <location>
        <begin position="137"/>
        <end position="367"/>
    </location>
</feature>
<dbReference type="GO" id="GO:0051539">
    <property type="term" value="F:4 iron, 4 sulfur cluster binding"/>
    <property type="evidence" value="ECO:0007669"/>
    <property type="project" value="UniProtKB-KW"/>
</dbReference>
<evidence type="ECO:0000256" key="12">
    <source>
        <dbReference type="ARBA" id="ARBA00031213"/>
    </source>
</evidence>
<dbReference type="SFLD" id="SFLDS00029">
    <property type="entry name" value="Radical_SAM"/>
    <property type="match status" value="1"/>
</dbReference>
<dbReference type="NCBIfam" id="TIGR00089">
    <property type="entry name" value="MiaB/RimO family radical SAM methylthiotransferase"/>
    <property type="match status" value="1"/>
</dbReference>
<evidence type="ECO:0000256" key="2">
    <source>
        <dbReference type="ARBA" id="ARBA00002399"/>
    </source>
</evidence>
<dbReference type="Proteomes" id="UP000294743">
    <property type="component" value="Unassembled WGS sequence"/>
</dbReference>
<dbReference type="Pfam" id="PF00919">
    <property type="entry name" value="UPF0004"/>
    <property type="match status" value="1"/>
</dbReference>
<dbReference type="SFLD" id="SFLDG01082">
    <property type="entry name" value="B12-binding_domain_containing"/>
    <property type="match status" value="1"/>
</dbReference>
<evidence type="ECO:0000256" key="14">
    <source>
        <dbReference type="ARBA" id="ARBA00061574"/>
    </source>
</evidence>
<dbReference type="GO" id="GO:0046872">
    <property type="term" value="F:metal ion binding"/>
    <property type="evidence" value="ECO:0007669"/>
    <property type="project" value="UniProtKB-KW"/>
</dbReference>
<keyword evidence="4" id="KW-0004">4Fe-4S</keyword>
<dbReference type="AlphaFoldDB" id="A0A4R7ZAS5"/>
<dbReference type="GO" id="GO:0035598">
    <property type="term" value="F:tRNA (N(6)-L-threonylcarbamoyladenosine(37)-C(2))-methylthiotransferase activity"/>
    <property type="evidence" value="ECO:0007669"/>
    <property type="project" value="UniProtKB-EC"/>
</dbReference>
<dbReference type="PROSITE" id="PS01278">
    <property type="entry name" value="MTTASE_RADICAL"/>
    <property type="match status" value="1"/>
</dbReference>
<evidence type="ECO:0000256" key="3">
    <source>
        <dbReference type="ARBA" id="ARBA00013273"/>
    </source>
</evidence>
<evidence type="ECO:0000256" key="10">
    <source>
        <dbReference type="ARBA" id="ARBA00023004"/>
    </source>
</evidence>
<reference evidence="18 19" key="1">
    <citation type="submission" date="2019-03" db="EMBL/GenBank/DDBJ databases">
        <title>Genomic Encyclopedia of Type Strains, Phase IV (KMG-IV): sequencing the most valuable type-strain genomes for metagenomic binning, comparative biology and taxonomic classification.</title>
        <authorList>
            <person name="Goeker M."/>
        </authorList>
    </citation>
    <scope>NUCLEOTIDE SEQUENCE [LARGE SCALE GENOMIC DNA]</scope>
    <source>
        <strain evidence="18 19">DSM 28867</strain>
    </source>
</reference>
<dbReference type="FunFam" id="3.40.50.12160:FF:000004">
    <property type="entry name" value="Threonylcarbamoyladenosine tRNA methylthiotransferase MtaB"/>
    <property type="match status" value="1"/>
</dbReference>
<proteinExistence type="inferred from homology"/>
<evidence type="ECO:0000256" key="11">
    <source>
        <dbReference type="ARBA" id="ARBA00023014"/>
    </source>
</evidence>
<dbReference type="InterPro" id="IPR005839">
    <property type="entry name" value="Methylthiotransferase"/>
</dbReference>
<evidence type="ECO:0000256" key="1">
    <source>
        <dbReference type="ARBA" id="ARBA00001966"/>
    </source>
</evidence>
<dbReference type="SMART" id="SM00729">
    <property type="entry name" value="Elp3"/>
    <property type="match status" value="1"/>
</dbReference>
<feature type="domain" description="MTTase N-terminal" evidence="16">
    <location>
        <begin position="2"/>
        <end position="112"/>
    </location>
</feature>
<dbReference type="InterPro" id="IPR058240">
    <property type="entry name" value="rSAM_sf"/>
</dbReference>
<dbReference type="InterPro" id="IPR020612">
    <property type="entry name" value="Methylthiotransferase_CS"/>
</dbReference>
<dbReference type="OrthoDB" id="9805215at2"/>
<evidence type="ECO:0000256" key="6">
    <source>
        <dbReference type="ARBA" id="ARBA00022679"/>
    </source>
</evidence>
<dbReference type="SUPFAM" id="SSF102114">
    <property type="entry name" value="Radical SAM enzymes"/>
    <property type="match status" value="1"/>
</dbReference>
<evidence type="ECO:0000313" key="19">
    <source>
        <dbReference type="Proteomes" id="UP000294743"/>
    </source>
</evidence>
<comment type="similarity">
    <text evidence="14">Belongs to the methylthiotransferase family. MtaB subfamily.</text>
</comment>
<dbReference type="EC" id="2.8.4.5" evidence="3"/>
<accession>A0A4R7ZAS5</accession>